<evidence type="ECO:0000256" key="5">
    <source>
        <dbReference type="SAM" id="Phobius"/>
    </source>
</evidence>
<keyword evidence="3" id="KW-0548">Nucleotidyltransferase</keyword>
<evidence type="ECO:0000313" key="8">
    <source>
        <dbReference type="Proteomes" id="UP000595140"/>
    </source>
</evidence>
<dbReference type="Pfam" id="PF00136">
    <property type="entry name" value="DNA_pol_B"/>
    <property type="match status" value="1"/>
</dbReference>
<evidence type="ECO:0000256" key="3">
    <source>
        <dbReference type="ARBA" id="ARBA00022695"/>
    </source>
</evidence>
<reference evidence="7 8" key="1">
    <citation type="submission" date="2018-04" db="EMBL/GenBank/DDBJ databases">
        <authorList>
            <person name="Vogel A."/>
        </authorList>
    </citation>
    <scope>NUCLEOTIDE SEQUENCE [LARGE SCALE GENOMIC DNA]</scope>
</reference>
<keyword evidence="5" id="KW-0472">Membrane</keyword>
<name>A0A484M9H8_9ASTE</name>
<evidence type="ECO:0000256" key="1">
    <source>
        <dbReference type="ARBA" id="ARBA00012417"/>
    </source>
</evidence>
<proteinExistence type="predicted"/>
<dbReference type="InterPro" id="IPR006134">
    <property type="entry name" value="DNA-dir_DNA_pol_B_multi_dom"/>
</dbReference>
<gene>
    <name evidence="7" type="ORF">CCAM_LOCUS27023</name>
</gene>
<evidence type="ECO:0000256" key="2">
    <source>
        <dbReference type="ARBA" id="ARBA00022679"/>
    </source>
</evidence>
<keyword evidence="5" id="KW-1133">Transmembrane helix</keyword>
<keyword evidence="5" id="KW-0812">Transmembrane</keyword>
<dbReference type="Proteomes" id="UP000595140">
    <property type="component" value="Unassembled WGS sequence"/>
</dbReference>
<dbReference type="EC" id="2.7.7.7" evidence="1"/>
<feature type="domain" description="DNA-directed DNA polymerase family B multifunctional" evidence="6">
    <location>
        <begin position="9"/>
        <end position="37"/>
    </location>
</feature>
<evidence type="ECO:0000256" key="4">
    <source>
        <dbReference type="ARBA" id="ARBA00022932"/>
    </source>
</evidence>
<evidence type="ECO:0000313" key="7">
    <source>
        <dbReference type="EMBL" id="VFQ85247.1"/>
    </source>
</evidence>
<feature type="transmembrane region" description="Helical" evidence="5">
    <location>
        <begin position="94"/>
        <end position="116"/>
    </location>
</feature>
<accession>A0A484M9H8</accession>
<keyword evidence="2" id="KW-0808">Transferase</keyword>
<evidence type="ECO:0000259" key="6">
    <source>
        <dbReference type="Pfam" id="PF00136"/>
    </source>
</evidence>
<protein>
    <recommendedName>
        <fullName evidence="1">DNA-directed DNA polymerase</fullName>
        <ecNumber evidence="1">2.7.7.7</ecNumber>
    </recommendedName>
</protein>
<dbReference type="GO" id="GO:0003677">
    <property type="term" value="F:DNA binding"/>
    <property type="evidence" value="ECO:0007669"/>
    <property type="project" value="InterPro"/>
</dbReference>
<dbReference type="SUPFAM" id="SSF56672">
    <property type="entry name" value="DNA/RNA polymerases"/>
    <property type="match status" value="1"/>
</dbReference>
<dbReference type="AlphaFoldDB" id="A0A484M9H8"/>
<keyword evidence="4" id="KW-0239">DNA-directed DNA polymerase</keyword>
<keyword evidence="8" id="KW-1185">Reference proteome</keyword>
<organism evidence="7 8">
    <name type="scientific">Cuscuta campestris</name>
    <dbReference type="NCBI Taxonomy" id="132261"/>
    <lineage>
        <taxon>Eukaryota</taxon>
        <taxon>Viridiplantae</taxon>
        <taxon>Streptophyta</taxon>
        <taxon>Embryophyta</taxon>
        <taxon>Tracheophyta</taxon>
        <taxon>Spermatophyta</taxon>
        <taxon>Magnoliopsida</taxon>
        <taxon>eudicotyledons</taxon>
        <taxon>Gunneridae</taxon>
        <taxon>Pentapetalae</taxon>
        <taxon>asterids</taxon>
        <taxon>lamiids</taxon>
        <taxon>Solanales</taxon>
        <taxon>Convolvulaceae</taxon>
        <taxon>Cuscuteae</taxon>
        <taxon>Cuscuta</taxon>
        <taxon>Cuscuta subgen. Grammica</taxon>
        <taxon>Cuscuta sect. Cleistogrammica</taxon>
    </lineage>
</organism>
<dbReference type="GO" id="GO:0000166">
    <property type="term" value="F:nucleotide binding"/>
    <property type="evidence" value="ECO:0007669"/>
    <property type="project" value="InterPro"/>
</dbReference>
<dbReference type="EMBL" id="OOIL02002905">
    <property type="protein sequence ID" value="VFQ85247.1"/>
    <property type="molecule type" value="Genomic_DNA"/>
</dbReference>
<dbReference type="InterPro" id="IPR043502">
    <property type="entry name" value="DNA/RNA_pol_sf"/>
</dbReference>
<sequence>MDSTRTHAAALDFASICPSLMKVHNLCYCTLVTSGSDYFMFGSMRVRVENYMFITIIIRVHAESSLLAEAWRYFQQYGNFNASTDQHNGNFTMYWSKLVILKTALSNLGAAVFILFQCIPELKHYAPSVPIDVVGTRLGEKYLISDRNMVTS</sequence>
<dbReference type="GO" id="GO:0003887">
    <property type="term" value="F:DNA-directed DNA polymerase activity"/>
    <property type="evidence" value="ECO:0007669"/>
    <property type="project" value="UniProtKB-KW"/>
</dbReference>